<protein>
    <recommendedName>
        <fullName evidence="2">TERF2-interacting telomeric protein 1 Myb domain-containing protein</fullName>
    </recommendedName>
</protein>
<evidence type="ECO:0000259" key="2">
    <source>
        <dbReference type="Pfam" id="PF08914"/>
    </source>
</evidence>
<dbReference type="InterPro" id="IPR009057">
    <property type="entry name" value="Homeodomain-like_sf"/>
</dbReference>
<accession>A0A0D7BVP1</accession>
<feature type="region of interest" description="Disordered" evidence="1">
    <location>
        <begin position="272"/>
        <end position="292"/>
    </location>
</feature>
<feature type="compositionally biased region" description="Polar residues" evidence="1">
    <location>
        <begin position="109"/>
        <end position="118"/>
    </location>
</feature>
<feature type="region of interest" description="Disordered" evidence="1">
    <location>
        <begin position="76"/>
        <end position="128"/>
    </location>
</feature>
<evidence type="ECO:0000313" key="4">
    <source>
        <dbReference type="Proteomes" id="UP000054007"/>
    </source>
</evidence>
<dbReference type="AlphaFoldDB" id="A0A0D7BVP1"/>
<dbReference type="STRING" id="1314674.A0A0D7BVP1"/>
<dbReference type="SUPFAM" id="SSF46689">
    <property type="entry name" value="Homeodomain-like"/>
    <property type="match status" value="1"/>
</dbReference>
<feature type="compositionally biased region" description="Polar residues" evidence="1">
    <location>
        <begin position="344"/>
        <end position="359"/>
    </location>
</feature>
<organism evidence="3 4">
    <name type="scientific">Cylindrobasidium torrendii FP15055 ss-10</name>
    <dbReference type="NCBI Taxonomy" id="1314674"/>
    <lineage>
        <taxon>Eukaryota</taxon>
        <taxon>Fungi</taxon>
        <taxon>Dikarya</taxon>
        <taxon>Basidiomycota</taxon>
        <taxon>Agaricomycotina</taxon>
        <taxon>Agaricomycetes</taxon>
        <taxon>Agaricomycetidae</taxon>
        <taxon>Agaricales</taxon>
        <taxon>Marasmiineae</taxon>
        <taxon>Physalacriaceae</taxon>
        <taxon>Cylindrobasidium</taxon>
    </lineage>
</organism>
<evidence type="ECO:0000313" key="3">
    <source>
        <dbReference type="EMBL" id="KIY74239.1"/>
    </source>
</evidence>
<keyword evidence="4" id="KW-1185">Reference proteome</keyword>
<reference evidence="3 4" key="1">
    <citation type="journal article" date="2015" name="Fungal Genet. Biol.">
        <title>Evolution of novel wood decay mechanisms in Agaricales revealed by the genome sequences of Fistulina hepatica and Cylindrobasidium torrendii.</title>
        <authorList>
            <person name="Floudas D."/>
            <person name="Held B.W."/>
            <person name="Riley R."/>
            <person name="Nagy L.G."/>
            <person name="Koehler G."/>
            <person name="Ransdell A.S."/>
            <person name="Younus H."/>
            <person name="Chow J."/>
            <person name="Chiniquy J."/>
            <person name="Lipzen A."/>
            <person name="Tritt A."/>
            <person name="Sun H."/>
            <person name="Haridas S."/>
            <person name="LaButti K."/>
            <person name="Ohm R.A."/>
            <person name="Kues U."/>
            <person name="Blanchette R.A."/>
            <person name="Grigoriev I.V."/>
            <person name="Minto R.E."/>
            <person name="Hibbett D.S."/>
        </authorList>
    </citation>
    <scope>NUCLEOTIDE SEQUENCE [LARGE SCALE GENOMIC DNA]</scope>
    <source>
        <strain evidence="3 4">FP15055 ss-10</strain>
    </source>
</reference>
<proteinExistence type="predicted"/>
<dbReference type="CDD" id="cd11655">
    <property type="entry name" value="rap1_myb-like"/>
    <property type="match status" value="1"/>
</dbReference>
<sequence>MSRNSYTIKEDKLLCEYMADHNPEPKGRTSKKLYMDLVQTQPWAKGHSWQGWRERYRSQEGYFTISIAKIVEKRRLASGDKESKQPESLQPQAGPSQSQNAVYAEPEQQEQPNHSILTGPTRPAPHPLFQTNTETLLAAQRAKSQLKLKKRANSSDRDSGFFESSTEPVELRPAKQPEPGPSTHSNLNPLARPSQKPPRLQNTGLGNRFPNIGRKRAASSDSDEDVQPRTTTWPPIRPTKRRRLDESVPKTIGMTTSAEHFEPDMVGAGKSNALPMHSTPPRAAAAKEGESSKLLPSFTEASVELPSATLIPPTLIAPTAPSTPADKTASLPSKSAVEPKSALRNPSHQRQTPRVSFSASRKDADDPFTDNTPSLLKNDDVPEVPSSHVTRSVDLRQHANPAEPYIVRMHELGEQFWVKQMTEKYPTIVPEQACKVLRMTQDDEKAEDLLKTWHDSMKGIGKKVHPLSLCRGVCAPVRKGRATRAAVVGLHQRRDEDLRPRSSRSRGWTPAWWMNRRTRRRRDQRQGGF</sequence>
<dbReference type="Pfam" id="PF08914">
    <property type="entry name" value="Myb_Rap1"/>
    <property type="match status" value="1"/>
</dbReference>
<feature type="region of interest" description="Disordered" evidence="1">
    <location>
        <begin position="314"/>
        <end position="390"/>
    </location>
</feature>
<gene>
    <name evidence="3" type="ORF">CYLTODRAFT_245</name>
</gene>
<dbReference type="Proteomes" id="UP000054007">
    <property type="component" value="Unassembled WGS sequence"/>
</dbReference>
<dbReference type="EMBL" id="KN880431">
    <property type="protein sequence ID" value="KIY74239.1"/>
    <property type="molecule type" value="Genomic_DNA"/>
</dbReference>
<evidence type="ECO:0000256" key="1">
    <source>
        <dbReference type="SAM" id="MobiDB-lite"/>
    </source>
</evidence>
<dbReference type="InterPro" id="IPR015010">
    <property type="entry name" value="TERF2IP_Myb"/>
</dbReference>
<name>A0A0D7BVP1_9AGAR</name>
<feature type="compositionally biased region" description="Polar residues" evidence="1">
    <location>
        <begin position="86"/>
        <end position="101"/>
    </location>
</feature>
<dbReference type="OrthoDB" id="435460at2759"/>
<feature type="compositionally biased region" description="Basic and acidic residues" evidence="1">
    <location>
        <begin position="76"/>
        <end position="85"/>
    </location>
</feature>
<feature type="domain" description="TERF2-interacting telomeric protein 1 Myb" evidence="2">
    <location>
        <begin position="6"/>
        <end position="58"/>
    </location>
</feature>
<dbReference type="Gene3D" id="1.10.10.60">
    <property type="entry name" value="Homeodomain-like"/>
    <property type="match status" value="1"/>
</dbReference>
<feature type="region of interest" description="Disordered" evidence="1">
    <location>
        <begin position="147"/>
        <end position="245"/>
    </location>
</feature>